<protein>
    <submittedName>
        <fullName evidence="7">RCG26475</fullName>
    </submittedName>
</protein>
<feature type="chain" id="PRO_5039910635" evidence="6">
    <location>
        <begin position="21"/>
        <end position="250"/>
    </location>
</feature>
<keyword evidence="3 5" id="KW-1133">Transmembrane helix</keyword>
<keyword evidence="2 5" id="KW-0812">Transmembrane</keyword>
<name>A6HM00_RAT</name>
<dbReference type="PANTHER" id="PTHR12591">
    <property type="entry name" value="GLUCOSE-6-PHOSPHATASE"/>
    <property type="match status" value="1"/>
</dbReference>
<evidence type="ECO:0000313" key="8">
    <source>
        <dbReference type="Proteomes" id="UP000234681"/>
    </source>
</evidence>
<dbReference type="PANTHER" id="PTHR12591:SF1">
    <property type="entry name" value="GLUCOSE-6-PHOSPHATASE 2"/>
    <property type="match status" value="1"/>
</dbReference>
<organism evidence="7 8">
    <name type="scientific">Rattus norvegicus</name>
    <name type="common">Rat</name>
    <dbReference type="NCBI Taxonomy" id="10116"/>
    <lineage>
        <taxon>Eukaryota</taxon>
        <taxon>Metazoa</taxon>
        <taxon>Chordata</taxon>
        <taxon>Craniata</taxon>
        <taxon>Vertebrata</taxon>
        <taxon>Euteleostomi</taxon>
        <taxon>Mammalia</taxon>
        <taxon>Eutheria</taxon>
        <taxon>Euarchontoglires</taxon>
        <taxon>Glires</taxon>
        <taxon>Rodentia</taxon>
        <taxon>Myomorpha</taxon>
        <taxon>Muroidea</taxon>
        <taxon>Muridae</taxon>
        <taxon>Murinae</taxon>
        <taxon>Rattus</taxon>
    </lineage>
</organism>
<evidence type="ECO:0000256" key="3">
    <source>
        <dbReference type="ARBA" id="ARBA00022989"/>
    </source>
</evidence>
<evidence type="ECO:0000256" key="6">
    <source>
        <dbReference type="SAM" id="SignalP"/>
    </source>
</evidence>
<evidence type="ECO:0000256" key="4">
    <source>
        <dbReference type="ARBA" id="ARBA00023136"/>
    </source>
</evidence>
<keyword evidence="6" id="KW-0732">Signal</keyword>
<proteinExistence type="predicted"/>
<dbReference type="GO" id="GO:0016020">
    <property type="term" value="C:membrane"/>
    <property type="evidence" value="ECO:0007669"/>
    <property type="project" value="UniProtKB-SubCell"/>
</dbReference>
<accession>A6HM00</accession>
<dbReference type="Proteomes" id="UP000234681">
    <property type="component" value="Chromosome 3"/>
</dbReference>
<feature type="transmembrane region" description="Helical" evidence="5">
    <location>
        <begin position="143"/>
        <end position="160"/>
    </location>
</feature>
<keyword evidence="4 5" id="KW-0472">Membrane</keyword>
<evidence type="ECO:0000256" key="5">
    <source>
        <dbReference type="SAM" id="Phobius"/>
    </source>
</evidence>
<reference evidence="8" key="1">
    <citation type="submission" date="2005-09" db="EMBL/GenBank/DDBJ databases">
        <authorList>
            <person name="Mural R.J."/>
            <person name="Li P.W."/>
            <person name="Adams M.D."/>
            <person name="Amanatides P.G."/>
            <person name="Baden-Tillson H."/>
            <person name="Barnstead M."/>
            <person name="Chin S.H."/>
            <person name="Dew I."/>
            <person name="Evans C.A."/>
            <person name="Ferriera S."/>
            <person name="Flanigan M."/>
            <person name="Fosler C."/>
            <person name="Glodek A."/>
            <person name="Gu Z."/>
            <person name="Holt R.A."/>
            <person name="Jennings D."/>
            <person name="Kraft C.L."/>
            <person name="Lu F."/>
            <person name="Nguyen T."/>
            <person name="Nusskern D.R."/>
            <person name="Pfannkoch C.M."/>
            <person name="Sitter C."/>
            <person name="Sutton G.G."/>
            <person name="Venter J.C."/>
            <person name="Wang Z."/>
            <person name="Woodage T."/>
            <person name="Zheng X.H."/>
            <person name="Zhong F."/>
        </authorList>
    </citation>
    <scope>NUCLEOTIDE SEQUENCE [LARGE SCALE GENOMIC DNA]</scope>
    <source>
        <strain>BN</strain>
        <strain evidence="8">Sprague-Dawley</strain>
    </source>
</reference>
<dbReference type="AlphaFoldDB" id="A6HM00"/>
<dbReference type="EMBL" id="CH473949">
    <property type="protein sequence ID" value="EDL79051.1"/>
    <property type="molecule type" value="Genomic_DNA"/>
</dbReference>
<evidence type="ECO:0000256" key="2">
    <source>
        <dbReference type="ARBA" id="ARBA00022692"/>
    </source>
</evidence>
<feature type="signal peptide" evidence="6">
    <location>
        <begin position="1"/>
        <end position="20"/>
    </location>
</feature>
<comment type="subcellular location">
    <subcellularLocation>
        <location evidence="1">Membrane</location>
        <topology evidence="1">Multi-pass membrane protein</topology>
    </subcellularLocation>
</comment>
<evidence type="ECO:0000313" key="7">
    <source>
        <dbReference type="EMBL" id="EDL79051.1"/>
    </source>
</evidence>
<sequence length="250" mass="28350">MIWVAVVGDWFNLVFKWILSGHCPYWWIQETEIYPNHSSPCLEQIPTPCETGPGSPCGLAMGSSCVWYVMVTAALNYTVSWMDESSNTLHRDASSRGLQTHSRNLRGQLECVPEDQCLPLPVCIHLFFFFFLVLFFRSWGPAFTFYLLLRLLGIALLWSVSITKKCCANSDWIHIDSMPFAGLVRNLRVLFGLGFSINSEMFLLSCQGKKWRQAEPPLALCSDITDHNATLLLHQDPNSHGTFILPVVFL</sequence>
<evidence type="ECO:0000256" key="1">
    <source>
        <dbReference type="ARBA" id="ARBA00004141"/>
    </source>
</evidence>
<gene>
    <name evidence="7" type="ORF">rCG_26475</name>
</gene>